<dbReference type="PANTHER" id="PTHR34109">
    <property type="entry name" value="BNAUNNG04460D PROTEIN-RELATED"/>
    <property type="match status" value="1"/>
</dbReference>
<dbReference type="Pfam" id="PF00903">
    <property type="entry name" value="Glyoxalase"/>
    <property type="match status" value="1"/>
</dbReference>
<dbReference type="SUPFAM" id="SSF54593">
    <property type="entry name" value="Glyoxalase/Bleomycin resistance protein/Dihydroxybiphenyl dioxygenase"/>
    <property type="match status" value="1"/>
</dbReference>
<name>A0A2T0TZD8_9MICO</name>
<evidence type="ECO:0000313" key="3">
    <source>
        <dbReference type="Proteomes" id="UP000237822"/>
    </source>
</evidence>
<dbReference type="Gene3D" id="3.30.720.120">
    <property type="match status" value="1"/>
</dbReference>
<gene>
    <name evidence="2" type="ORF">BCF74_1379</name>
</gene>
<dbReference type="OrthoDB" id="9795306at2"/>
<reference evidence="2 3" key="1">
    <citation type="submission" date="2018-03" db="EMBL/GenBank/DDBJ databases">
        <title>Genomic Encyclopedia of Archaeal and Bacterial Type Strains, Phase II (KMG-II): from individual species to whole genera.</title>
        <authorList>
            <person name="Goeker M."/>
        </authorList>
    </citation>
    <scope>NUCLEOTIDE SEQUENCE [LARGE SCALE GENOMIC DNA]</scope>
    <source>
        <strain evidence="2 3">ATCC BAA-1496</strain>
    </source>
</reference>
<dbReference type="RefSeq" id="WP_106298913.1">
    <property type="nucleotide sequence ID" value="NZ_PVTI01000037.1"/>
</dbReference>
<dbReference type="InterPro" id="IPR037523">
    <property type="entry name" value="VOC_core"/>
</dbReference>
<dbReference type="Gene3D" id="3.30.720.110">
    <property type="match status" value="1"/>
</dbReference>
<feature type="domain" description="VOC" evidence="1">
    <location>
        <begin position="2"/>
        <end position="122"/>
    </location>
</feature>
<comment type="caution">
    <text evidence="2">The sequence shown here is derived from an EMBL/GenBank/DDBJ whole genome shotgun (WGS) entry which is preliminary data.</text>
</comment>
<evidence type="ECO:0000259" key="1">
    <source>
        <dbReference type="PROSITE" id="PS51819"/>
    </source>
</evidence>
<dbReference type="EMBL" id="PVTI01000037">
    <property type="protein sequence ID" value="PRY50928.1"/>
    <property type="molecule type" value="Genomic_DNA"/>
</dbReference>
<protein>
    <submittedName>
        <fullName evidence="2">Putative glyoxalase superfamily protein PhnB</fullName>
    </submittedName>
</protein>
<dbReference type="InterPro" id="IPR004360">
    <property type="entry name" value="Glyas_Fos-R_dOase_dom"/>
</dbReference>
<sequence>MAELHPKLVVRGADAAIAFYEKAFGAVLTQRYTVGESVVFAELELLGGVMTLKDEDGTDRSPATLGGPGVVVEVTADDPDEVVSRAVDAGAEVRFPVADQPYGARGGRVRDPFGHEWLIQTAPTMTPEETQRAIDEAYG</sequence>
<organism evidence="2 3">
    <name type="scientific">Knoellia remsis</name>
    <dbReference type="NCBI Taxonomy" id="407159"/>
    <lineage>
        <taxon>Bacteria</taxon>
        <taxon>Bacillati</taxon>
        <taxon>Actinomycetota</taxon>
        <taxon>Actinomycetes</taxon>
        <taxon>Micrococcales</taxon>
        <taxon>Intrasporangiaceae</taxon>
        <taxon>Knoellia</taxon>
    </lineage>
</organism>
<dbReference type="InterPro" id="IPR029068">
    <property type="entry name" value="Glyas_Bleomycin-R_OHBP_Dase"/>
</dbReference>
<dbReference type="PANTHER" id="PTHR34109:SF1">
    <property type="entry name" value="VOC DOMAIN-CONTAINING PROTEIN"/>
    <property type="match status" value="1"/>
</dbReference>
<dbReference type="AlphaFoldDB" id="A0A2T0TZD8"/>
<proteinExistence type="predicted"/>
<evidence type="ECO:0000313" key="2">
    <source>
        <dbReference type="EMBL" id="PRY50928.1"/>
    </source>
</evidence>
<keyword evidence="3" id="KW-1185">Reference proteome</keyword>
<dbReference type="CDD" id="cd07246">
    <property type="entry name" value="VOC_like"/>
    <property type="match status" value="1"/>
</dbReference>
<dbReference type="PROSITE" id="PS51819">
    <property type="entry name" value="VOC"/>
    <property type="match status" value="1"/>
</dbReference>
<accession>A0A2T0TZD8</accession>
<dbReference type="Proteomes" id="UP000237822">
    <property type="component" value="Unassembled WGS sequence"/>
</dbReference>